<evidence type="ECO:0000313" key="6">
    <source>
        <dbReference type="WBParaSite" id="Pan_g16534.t1"/>
    </source>
</evidence>
<evidence type="ECO:0000313" key="5">
    <source>
        <dbReference type="Proteomes" id="UP000492821"/>
    </source>
</evidence>
<name>A0A7E4V5L8_PANRE</name>
<accession>A0A7E4V5L8</accession>
<evidence type="ECO:0000256" key="2">
    <source>
        <dbReference type="ARBA" id="ARBA00023242"/>
    </source>
</evidence>
<dbReference type="Pfam" id="PF07967">
    <property type="entry name" value="zf-C3HC"/>
    <property type="match status" value="1"/>
</dbReference>
<proteinExistence type="predicted"/>
<dbReference type="PANTHER" id="PTHR15835:SF6">
    <property type="entry name" value="ZINC FINGER C3HC-TYPE PROTEIN 1"/>
    <property type="match status" value="1"/>
</dbReference>
<feature type="compositionally biased region" description="Low complexity" evidence="3">
    <location>
        <begin position="294"/>
        <end position="310"/>
    </location>
</feature>
<evidence type="ECO:0000259" key="4">
    <source>
        <dbReference type="Pfam" id="PF07967"/>
    </source>
</evidence>
<dbReference type="GO" id="GO:0008270">
    <property type="term" value="F:zinc ion binding"/>
    <property type="evidence" value="ECO:0007669"/>
    <property type="project" value="InterPro"/>
</dbReference>
<protein>
    <submittedName>
        <fullName evidence="6">C3HC-type domain-containing protein</fullName>
    </submittedName>
</protein>
<keyword evidence="2" id="KW-0539">Nucleus</keyword>
<feature type="region of interest" description="Disordered" evidence="3">
    <location>
        <begin position="288"/>
        <end position="310"/>
    </location>
</feature>
<reference evidence="5" key="1">
    <citation type="journal article" date="2013" name="Genetics">
        <title>The draft genome and transcriptome of Panagrellus redivivus are shaped by the harsh demands of a free-living lifestyle.</title>
        <authorList>
            <person name="Srinivasan J."/>
            <person name="Dillman A.R."/>
            <person name="Macchietto M.G."/>
            <person name="Heikkinen L."/>
            <person name="Lakso M."/>
            <person name="Fracchia K.M."/>
            <person name="Antoshechkin I."/>
            <person name="Mortazavi A."/>
            <person name="Wong G."/>
            <person name="Sternberg P.W."/>
        </authorList>
    </citation>
    <scope>NUCLEOTIDE SEQUENCE [LARGE SCALE GENOMIC DNA]</scope>
    <source>
        <strain evidence="5">MT8872</strain>
    </source>
</reference>
<keyword evidence="5" id="KW-1185">Reference proteome</keyword>
<comment type="subcellular location">
    <subcellularLocation>
        <location evidence="1">Nucleus</location>
    </subcellularLocation>
</comment>
<dbReference type="WBParaSite" id="Pan_g16534.t1">
    <property type="protein sequence ID" value="Pan_g16534.t1"/>
    <property type="gene ID" value="Pan_g16534"/>
</dbReference>
<dbReference type="Proteomes" id="UP000492821">
    <property type="component" value="Unassembled WGS sequence"/>
</dbReference>
<reference evidence="6" key="2">
    <citation type="submission" date="2020-10" db="UniProtKB">
        <authorList>
            <consortium name="WormBaseParasite"/>
        </authorList>
    </citation>
    <scope>IDENTIFICATION</scope>
</reference>
<dbReference type="AlphaFoldDB" id="A0A7E4V5L8"/>
<feature type="domain" description="C3HC-type" evidence="4">
    <location>
        <begin position="51"/>
        <end position="141"/>
    </location>
</feature>
<dbReference type="GO" id="GO:0005634">
    <property type="term" value="C:nucleus"/>
    <property type="evidence" value="ECO:0007669"/>
    <property type="project" value="UniProtKB-SubCell"/>
</dbReference>
<sequence>MSAPTPLPTTSPKSILQQLKAESSEVLQLLRSVGQSQKTATNRVENAQFGQAEYMKRLRTFDKFQAQWITLSRYVSPISFASHGWYVHDRGYVKCGTCNALISVKLSTSSPGPSLKHVAKYIVGKLRSGHDIKCIWSSHVANQLPEENFTIKSILPIVKATFEKYPNIEILPSESVFHESHKDYLESSLLAHSDSPAALLVASHAWVPNDAQTSVQCRLCAATVNLQHYNMPGAFDPVKFHRVYCPVRVNTKCFQEGVFLSNGDDLTENPSIVENLRCLQSFLDHSGREDADDASFASNASSPSVATEQP</sequence>
<evidence type="ECO:0000256" key="3">
    <source>
        <dbReference type="SAM" id="MobiDB-lite"/>
    </source>
</evidence>
<dbReference type="PANTHER" id="PTHR15835">
    <property type="entry name" value="NUCLEAR-INTERACTING PARTNER OF ALK"/>
    <property type="match status" value="1"/>
</dbReference>
<organism evidence="5 6">
    <name type="scientific">Panagrellus redivivus</name>
    <name type="common">Microworm</name>
    <dbReference type="NCBI Taxonomy" id="6233"/>
    <lineage>
        <taxon>Eukaryota</taxon>
        <taxon>Metazoa</taxon>
        <taxon>Ecdysozoa</taxon>
        <taxon>Nematoda</taxon>
        <taxon>Chromadorea</taxon>
        <taxon>Rhabditida</taxon>
        <taxon>Tylenchina</taxon>
        <taxon>Panagrolaimomorpha</taxon>
        <taxon>Panagrolaimoidea</taxon>
        <taxon>Panagrolaimidae</taxon>
        <taxon>Panagrellus</taxon>
    </lineage>
</organism>
<evidence type="ECO:0000256" key="1">
    <source>
        <dbReference type="ARBA" id="ARBA00004123"/>
    </source>
</evidence>
<dbReference type="InterPro" id="IPR012935">
    <property type="entry name" value="NuBaID_N"/>
</dbReference>